<accession>A0ABT5L7F0</accession>
<comment type="caution">
    <text evidence="1">The sequence shown here is derived from an EMBL/GenBank/DDBJ whole genome shotgun (WGS) entry which is preliminary data.</text>
</comment>
<sequence length="164" mass="18330">MRFFTTILAASALTLSGCSWFSDDIRNGQSSELGGSWFYNEGTCSNSVVRETLYEISFGNDLPPGTLNSIHTNSPRFTTSALNEDDQVVVDAKTRLGECEGFDIPAGEVIYITYDNVRSVQKFLFYKDTGKLYSITNNQVMPLIRLTHLNILISQEDPSIKETH</sequence>
<protein>
    <recommendedName>
        <fullName evidence="3">Lipoprotein</fullName>
    </recommendedName>
</protein>
<name>A0ABT5L7F0_9ALTE</name>
<evidence type="ECO:0000313" key="1">
    <source>
        <dbReference type="EMBL" id="MDC8832964.1"/>
    </source>
</evidence>
<evidence type="ECO:0000313" key="2">
    <source>
        <dbReference type="Proteomes" id="UP001218788"/>
    </source>
</evidence>
<organism evidence="1 2">
    <name type="scientific">Alteromonas gilva</name>
    <dbReference type="NCBI Taxonomy" id="2987522"/>
    <lineage>
        <taxon>Bacteria</taxon>
        <taxon>Pseudomonadati</taxon>
        <taxon>Pseudomonadota</taxon>
        <taxon>Gammaproteobacteria</taxon>
        <taxon>Alteromonadales</taxon>
        <taxon>Alteromonadaceae</taxon>
        <taxon>Alteromonas/Salinimonas group</taxon>
        <taxon>Alteromonas</taxon>
    </lineage>
</organism>
<evidence type="ECO:0008006" key="3">
    <source>
        <dbReference type="Google" id="ProtNLM"/>
    </source>
</evidence>
<dbReference type="RefSeq" id="WP_273642868.1">
    <property type="nucleotide sequence ID" value="NZ_JAQQXP010000004.1"/>
</dbReference>
<keyword evidence="2" id="KW-1185">Reference proteome</keyword>
<reference evidence="1 2" key="1">
    <citation type="submission" date="2022-10" db="EMBL/GenBank/DDBJ databases">
        <title>Alteromonas sp. chi3 Genome sequencing.</title>
        <authorList>
            <person name="Park S."/>
        </authorList>
    </citation>
    <scope>NUCLEOTIDE SEQUENCE [LARGE SCALE GENOMIC DNA]</scope>
    <source>
        <strain evidence="2">chi3</strain>
    </source>
</reference>
<gene>
    <name evidence="1" type="ORF">OIK42_19595</name>
</gene>
<proteinExistence type="predicted"/>
<dbReference type="PROSITE" id="PS51257">
    <property type="entry name" value="PROKAR_LIPOPROTEIN"/>
    <property type="match status" value="1"/>
</dbReference>
<dbReference type="EMBL" id="JAQQXP010000004">
    <property type="protein sequence ID" value="MDC8832964.1"/>
    <property type="molecule type" value="Genomic_DNA"/>
</dbReference>
<dbReference type="Proteomes" id="UP001218788">
    <property type="component" value="Unassembled WGS sequence"/>
</dbReference>